<reference evidence="3" key="1">
    <citation type="submission" date="2014-07" db="EMBL/GenBank/DDBJ databases">
        <authorList>
            <person name="Martin A.A"/>
            <person name="De Silva N."/>
        </authorList>
    </citation>
    <scope>NUCLEOTIDE SEQUENCE</scope>
</reference>
<dbReference type="Proteomes" id="UP000035680">
    <property type="component" value="Unassembled WGS sequence"/>
</dbReference>
<dbReference type="AlphaFoldDB" id="A0A0K0FLY4"/>
<reference evidence="4" key="2">
    <citation type="submission" date="2015-08" db="UniProtKB">
        <authorList>
            <consortium name="WormBaseParasite"/>
        </authorList>
    </citation>
    <scope>IDENTIFICATION</scope>
</reference>
<evidence type="ECO:0000256" key="1">
    <source>
        <dbReference type="SAM" id="MobiDB-lite"/>
    </source>
</evidence>
<dbReference type="Gene3D" id="3.10.100.10">
    <property type="entry name" value="Mannose-Binding Protein A, subunit A"/>
    <property type="match status" value="1"/>
</dbReference>
<proteinExistence type="predicted"/>
<feature type="compositionally biased region" description="Basic and acidic residues" evidence="1">
    <location>
        <begin position="384"/>
        <end position="401"/>
    </location>
</feature>
<feature type="region of interest" description="Disordered" evidence="1">
    <location>
        <begin position="384"/>
        <end position="403"/>
    </location>
</feature>
<dbReference type="InterPro" id="IPR016186">
    <property type="entry name" value="C-type_lectin-like/link_sf"/>
</dbReference>
<dbReference type="InterPro" id="IPR016187">
    <property type="entry name" value="CTDL_fold"/>
</dbReference>
<organism evidence="3 4">
    <name type="scientific">Strongyloides venezuelensis</name>
    <name type="common">Threadworm</name>
    <dbReference type="NCBI Taxonomy" id="75913"/>
    <lineage>
        <taxon>Eukaryota</taxon>
        <taxon>Metazoa</taxon>
        <taxon>Ecdysozoa</taxon>
        <taxon>Nematoda</taxon>
        <taxon>Chromadorea</taxon>
        <taxon>Rhabditida</taxon>
        <taxon>Tylenchina</taxon>
        <taxon>Panagrolaimomorpha</taxon>
        <taxon>Strongyloidoidea</taxon>
        <taxon>Strongyloididae</taxon>
        <taxon>Strongyloides</taxon>
    </lineage>
</organism>
<protein>
    <submittedName>
        <fullName evidence="4">SRCR domain-containing protein</fullName>
    </submittedName>
</protein>
<keyword evidence="2" id="KW-1133">Transmembrane helix</keyword>
<keyword evidence="3" id="KW-1185">Reference proteome</keyword>
<feature type="transmembrane region" description="Helical" evidence="2">
    <location>
        <begin position="6"/>
        <end position="29"/>
    </location>
</feature>
<keyword evidence="2" id="KW-0472">Membrane</keyword>
<evidence type="ECO:0000313" key="4">
    <source>
        <dbReference type="WBParaSite" id="SVE_1001100.1"/>
    </source>
</evidence>
<evidence type="ECO:0000256" key="2">
    <source>
        <dbReference type="SAM" id="Phobius"/>
    </source>
</evidence>
<sequence length="433" mass="50160">MDCLKFVYIVVLSTCIFIALLIASSYLFVKQYEYAKIFVEEFKDINEKDESNFLTNRNESFRKGDSPDFYNISISIKRNISVPINRSKNGVKSMKINEDCKKIQGNSSIKLPKNMSDRNLNIPCPIDNKFNVGSNNKCFKYIRRYKKSDNPDEVCRTFNAQFFEIKNNMDINILKNLVEGNVNDKYIDIGIRCDSKSVCKYLSSNKTVSQDLKVITPKNLMSCIILYNTKSKSLECKKESKARTKYSYFCQKENSTATHSCSIWKIRASDGFCYNKLRVKNHYSKQTAEKICNEMKMKLPILESSNSMDIGKVYSQKMKTPLWIDMYCEHNTTLKCKWKNESLIDIKNHFSDIVIKQRKEDENCVILDNKFNGTLFANSDARARASSESEKSPARQCDNEKNIATTNLFSKPNQFLSKIFTKSETYNTSMEEK</sequence>
<keyword evidence="2" id="KW-0812">Transmembrane</keyword>
<dbReference type="SUPFAM" id="SSF56436">
    <property type="entry name" value="C-type lectin-like"/>
    <property type="match status" value="2"/>
</dbReference>
<accession>A0A0K0FLY4</accession>
<name>A0A0K0FLY4_STRVS</name>
<dbReference type="WBParaSite" id="SVE_1001100.1">
    <property type="protein sequence ID" value="SVE_1001100.1"/>
    <property type="gene ID" value="SVE_1001100"/>
</dbReference>
<evidence type="ECO:0000313" key="3">
    <source>
        <dbReference type="Proteomes" id="UP000035680"/>
    </source>
</evidence>